<protein>
    <submittedName>
        <fullName evidence="9">Iron ABC transporter permease</fullName>
    </submittedName>
</protein>
<organism evidence="9 10">
    <name type="scientific">Bowdeniella nasicola</name>
    <dbReference type="NCBI Taxonomy" id="208480"/>
    <lineage>
        <taxon>Bacteria</taxon>
        <taxon>Bacillati</taxon>
        <taxon>Actinomycetota</taxon>
        <taxon>Actinomycetes</taxon>
        <taxon>Actinomycetales</taxon>
        <taxon>Actinomycetaceae</taxon>
        <taxon>Bowdeniella</taxon>
    </lineage>
</organism>
<dbReference type="InterPro" id="IPR037294">
    <property type="entry name" value="ABC_BtuC-like"/>
</dbReference>
<dbReference type="AlphaFoldDB" id="A0A1Q5Q277"/>
<evidence type="ECO:0000256" key="3">
    <source>
        <dbReference type="ARBA" id="ARBA00022448"/>
    </source>
</evidence>
<dbReference type="EMBL" id="MQVR01000032">
    <property type="protein sequence ID" value="OKL53958.1"/>
    <property type="molecule type" value="Genomic_DNA"/>
</dbReference>
<evidence type="ECO:0000256" key="6">
    <source>
        <dbReference type="ARBA" id="ARBA00022989"/>
    </source>
</evidence>
<keyword evidence="7 8" id="KW-0472">Membrane</keyword>
<keyword evidence="4" id="KW-1003">Cell membrane</keyword>
<evidence type="ECO:0000256" key="8">
    <source>
        <dbReference type="SAM" id="Phobius"/>
    </source>
</evidence>
<evidence type="ECO:0000256" key="7">
    <source>
        <dbReference type="ARBA" id="ARBA00023136"/>
    </source>
</evidence>
<sequence length="352" mass="35143">MAAAPTPPSPDTAITVPYRIGWLGILVVGVVIASALSLAIGSRPMDVNRLLQALGPALESLRSGSTGGSDGEIIANLRLPRTMLALAIGAALGVAGAIAQGHTRNPLAEPGLLGISAGAAFAVIVANFAMGSVSTTGTIVAAFVGSCLTAALVFGITSIGGGTKALTLILAGAAVTALMTSLTSALVLSDSRSLDRLRFWTIGSVAGVDLSVATIIAPLLLIGLLAALATAPTLNLLSLGDDVAASLGVNTTAARFLVIGLIAFLAGTATAAAGPISFIGLFVPHLARSFTGPDHRWLLPTAGLVGAIVLTLADVAGRVIVPKGEVEVGVVLAFIGAPFFITIVRRRKLVSG</sequence>
<feature type="transmembrane region" description="Helical" evidence="8">
    <location>
        <begin position="326"/>
        <end position="344"/>
    </location>
</feature>
<evidence type="ECO:0000256" key="5">
    <source>
        <dbReference type="ARBA" id="ARBA00022692"/>
    </source>
</evidence>
<comment type="subcellular location">
    <subcellularLocation>
        <location evidence="1">Cell membrane</location>
        <topology evidence="1">Multi-pass membrane protein</topology>
    </subcellularLocation>
</comment>
<feature type="transmembrane region" description="Helical" evidence="8">
    <location>
        <begin position="20"/>
        <end position="40"/>
    </location>
</feature>
<feature type="transmembrane region" description="Helical" evidence="8">
    <location>
        <begin position="256"/>
        <end position="285"/>
    </location>
</feature>
<name>A0A1Q5Q277_9ACTO</name>
<keyword evidence="6 8" id="KW-1133">Transmembrane helix</keyword>
<dbReference type="CDD" id="cd06550">
    <property type="entry name" value="TM_ABC_iron-siderophores_like"/>
    <property type="match status" value="1"/>
</dbReference>
<proteinExistence type="inferred from homology"/>
<evidence type="ECO:0000256" key="1">
    <source>
        <dbReference type="ARBA" id="ARBA00004651"/>
    </source>
</evidence>
<dbReference type="SUPFAM" id="SSF81345">
    <property type="entry name" value="ABC transporter involved in vitamin B12 uptake, BtuC"/>
    <property type="match status" value="1"/>
</dbReference>
<feature type="transmembrane region" description="Helical" evidence="8">
    <location>
        <begin position="111"/>
        <end position="130"/>
    </location>
</feature>
<feature type="transmembrane region" description="Helical" evidence="8">
    <location>
        <begin position="165"/>
        <end position="188"/>
    </location>
</feature>
<dbReference type="Gene3D" id="1.10.3470.10">
    <property type="entry name" value="ABC transporter involved in vitamin B12 uptake, BtuC"/>
    <property type="match status" value="1"/>
</dbReference>
<dbReference type="GO" id="GO:0005886">
    <property type="term" value="C:plasma membrane"/>
    <property type="evidence" value="ECO:0007669"/>
    <property type="project" value="UniProtKB-SubCell"/>
</dbReference>
<evidence type="ECO:0000313" key="9">
    <source>
        <dbReference type="EMBL" id="OKL53958.1"/>
    </source>
</evidence>
<dbReference type="InterPro" id="IPR000522">
    <property type="entry name" value="ABC_transptr_permease_BtuC"/>
</dbReference>
<dbReference type="RefSeq" id="WP_073716573.1">
    <property type="nucleotide sequence ID" value="NZ_MQVR01000032.1"/>
</dbReference>
<dbReference type="FunFam" id="1.10.3470.10:FF:000001">
    <property type="entry name" value="Vitamin B12 ABC transporter permease BtuC"/>
    <property type="match status" value="1"/>
</dbReference>
<dbReference type="OrthoDB" id="9782305at2"/>
<keyword evidence="10" id="KW-1185">Reference proteome</keyword>
<reference evidence="10" key="1">
    <citation type="submission" date="2016-12" db="EMBL/GenBank/DDBJ databases">
        <authorList>
            <person name="Meng X."/>
        </authorList>
    </citation>
    <scope>NUCLEOTIDE SEQUENCE [LARGE SCALE GENOMIC DNA]</scope>
    <source>
        <strain evidence="10">DSM 19116</strain>
    </source>
</reference>
<dbReference type="PANTHER" id="PTHR30472">
    <property type="entry name" value="FERRIC ENTEROBACTIN TRANSPORT SYSTEM PERMEASE PROTEIN"/>
    <property type="match status" value="1"/>
</dbReference>
<evidence type="ECO:0000256" key="2">
    <source>
        <dbReference type="ARBA" id="ARBA00007935"/>
    </source>
</evidence>
<evidence type="ECO:0000313" key="10">
    <source>
        <dbReference type="Proteomes" id="UP000185628"/>
    </source>
</evidence>
<feature type="transmembrane region" description="Helical" evidence="8">
    <location>
        <begin position="297"/>
        <end position="320"/>
    </location>
</feature>
<dbReference type="Pfam" id="PF01032">
    <property type="entry name" value="FecCD"/>
    <property type="match status" value="1"/>
</dbReference>
<keyword evidence="5 8" id="KW-0812">Transmembrane</keyword>
<feature type="transmembrane region" description="Helical" evidence="8">
    <location>
        <begin position="137"/>
        <end position="159"/>
    </location>
</feature>
<dbReference type="PANTHER" id="PTHR30472:SF1">
    <property type="entry name" value="FE(3+) DICITRATE TRANSPORT SYSTEM PERMEASE PROTEIN FECC-RELATED"/>
    <property type="match status" value="1"/>
</dbReference>
<keyword evidence="3" id="KW-0813">Transport</keyword>
<comment type="similarity">
    <text evidence="2">Belongs to the binding-protein-dependent transport system permease family. FecCD subfamily.</text>
</comment>
<comment type="caution">
    <text evidence="9">The sequence shown here is derived from an EMBL/GenBank/DDBJ whole genome shotgun (WGS) entry which is preliminary data.</text>
</comment>
<dbReference type="GO" id="GO:0033214">
    <property type="term" value="P:siderophore-iron import into cell"/>
    <property type="evidence" value="ECO:0007669"/>
    <property type="project" value="TreeGrafter"/>
</dbReference>
<evidence type="ECO:0000256" key="4">
    <source>
        <dbReference type="ARBA" id="ARBA00022475"/>
    </source>
</evidence>
<feature type="transmembrane region" description="Helical" evidence="8">
    <location>
        <begin position="82"/>
        <end position="99"/>
    </location>
</feature>
<accession>A0A1Q5Q277</accession>
<dbReference type="GO" id="GO:0022857">
    <property type="term" value="F:transmembrane transporter activity"/>
    <property type="evidence" value="ECO:0007669"/>
    <property type="project" value="InterPro"/>
</dbReference>
<gene>
    <name evidence="9" type="ORF">BSZ39_06545</name>
</gene>
<feature type="transmembrane region" description="Helical" evidence="8">
    <location>
        <begin position="200"/>
        <end position="229"/>
    </location>
</feature>
<dbReference type="Proteomes" id="UP000185628">
    <property type="component" value="Unassembled WGS sequence"/>
</dbReference>